<dbReference type="OrthoDB" id="3902805at2"/>
<evidence type="ECO:0000259" key="2">
    <source>
        <dbReference type="Pfam" id="PF19291"/>
    </source>
</evidence>
<dbReference type="GO" id="GO:0005975">
    <property type="term" value="P:carbohydrate metabolic process"/>
    <property type="evidence" value="ECO:0007669"/>
    <property type="project" value="InterPro"/>
</dbReference>
<dbReference type="Pfam" id="PF19291">
    <property type="entry name" value="TREH_N"/>
    <property type="match status" value="1"/>
</dbReference>
<keyword evidence="4" id="KW-1185">Reference proteome</keyword>
<dbReference type="InterPro" id="IPR011613">
    <property type="entry name" value="GH15-like"/>
</dbReference>
<dbReference type="GO" id="GO:0004553">
    <property type="term" value="F:hydrolase activity, hydrolyzing O-glycosyl compounds"/>
    <property type="evidence" value="ECO:0007669"/>
    <property type="project" value="UniProtKB-ARBA"/>
</dbReference>
<dbReference type="InterPro" id="IPR045582">
    <property type="entry name" value="Trehalase-like_N"/>
</dbReference>
<reference evidence="3 4" key="1">
    <citation type="submission" date="2014-09" db="EMBL/GenBank/DDBJ databases">
        <title>Whole genome shotgun sequence of Escherichia vulneris NBRC 102420.</title>
        <authorList>
            <person name="Yoshida Y."/>
            <person name="Hosoyama A."/>
            <person name="Tsuchikane K."/>
            <person name="Ohji S."/>
            <person name="Ichikawa N."/>
            <person name="Kimura A."/>
            <person name="Yamazoe A."/>
            <person name="Ezaki T."/>
            <person name="Fujita N."/>
        </authorList>
    </citation>
    <scope>NUCLEOTIDE SEQUENCE [LARGE SCALE GENOMIC DNA]</scope>
    <source>
        <strain evidence="3 4">NBRC 102420</strain>
    </source>
</reference>
<dbReference type="Pfam" id="PF00723">
    <property type="entry name" value="Glyco_hydro_15"/>
    <property type="match status" value="1"/>
</dbReference>
<organism evidence="3 4">
    <name type="scientific">Pseudescherichia vulneris NBRC 102420</name>
    <dbReference type="NCBI Taxonomy" id="1115515"/>
    <lineage>
        <taxon>Bacteria</taxon>
        <taxon>Pseudomonadati</taxon>
        <taxon>Pseudomonadota</taxon>
        <taxon>Gammaproteobacteria</taxon>
        <taxon>Enterobacterales</taxon>
        <taxon>Enterobacteriaceae</taxon>
        <taxon>Pseudescherichia</taxon>
    </lineage>
</organism>
<sequence length="611" mass="68809">MKNQPLSRTERVDGYAGLGDYAAIGDGRSVALIAPDGAIDWWCAPNMDSPPLFDRILDAKFGGYFQIEPVEDYCMERQYRENSNVLETCYTTNKGKVRFTESLNSNNAGRLPWCELARRVEGLEGEVKIKLVFVPGTAACTRSSWIGDSSKGQIVHIGDLMAMLRTTSDIEITCVDDQAIEGVFTAKAGSRSLVALLVSDGEPLAVPPLEKIDERIDVSDKNWASWAEQLSYEGVHKKHVVRSALALKFLLYSPTGALAAAPTTSLPEGVGGEKNYDYRYAWIRDACLIIRAFAFIGALEECKAAFSWLTHTIVRHEGKLRACYTLDGDVVPNETYLPLEGYKGSKPVRVGNNAQSQQQLSMFGDMLDTALLFVHAGHVLDLTTARLLASLANECADTWRQDDCGIWELPERRHYTHSKMACWVTLDIAVRLAEDGHIEKTWVNRWTRERDRVSAWIEEHCWSEKKQAYTFYAGSDHLDAAMCLAWYYGKKVNPERMKSTYDAIYAELGHHSPMLYRYSDVEKEESTFVACSFWLVEAWARLDDTQKASEYMETILGNLCDQGNVENFNEMFDVRTGEWRGNVPQGLSHLSLICAADALSRFRDGEKQWHV</sequence>
<proteinExistence type="predicted"/>
<dbReference type="Proteomes" id="UP000029462">
    <property type="component" value="Unassembled WGS sequence"/>
</dbReference>
<comment type="caution">
    <text evidence="3">The sequence shown here is derived from an EMBL/GenBank/DDBJ whole genome shotgun (WGS) entry which is preliminary data.</text>
</comment>
<dbReference type="EMBL" id="BBMZ01000021">
    <property type="protein sequence ID" value="GAL59604.1"/>
    <property type="molecule type" value="Genomic_DNA"/>
</dbReference>
<dbReference type="InterPro" id="IPR008928">
    <property type="entry name" value="6-hairpin_glycosidase_sf"/>
</dbReference>
<dbReference type="eggNOG" id="COG3387">
    <property type="taxonomic scope" value="Bacteria"/>
</dbReference>
<feature type="domain" description="GH15-like" evidence="1">
    <location>
        <begin position="234"/>
        <end position="540"/>
    </location>
</feature>
<gene>
    <name evidence="3" type="ORF">EV102420_21_00390</name>
</gene>
<protein>
    <submittedName>
        <fullName evidence="3">Putative glucoamylase</fullName>
    </submittedName>
</protein>
<name>A0A090V8L3_PSEVU</name>
<dbReference type="STRING" id="1115515.EV102420_21_00390"/>
<evidence type="ECO:0000313" key="3">
    <source>
        <dbReference type="EMBL" id="GAL59604.1"/>
    </source>
</evidence>
<dbReference type="RefSeq" id="WP_042393651.1">
    <property type="nucleotide sequence ID" value="NZ_BBMZ01000021.1"/>
</dbReference>
<dbReference type="Gene3D" id="1.50.10.10">
    <property type="match status" value="1"/>
</dbReference>
<dbReference type="PANTHER" id="PTHR31616:SF0">
    <property type="entry name" value="GLUCAN 1,4-ALPHA-GLUCOSIDASE"/>
    <property type="match status" value="1"/>
</dbReference>
<accession>A0A090V8L3</accession>
<feature type="domain" description="Trehalase-like N-terminal" evidence="2">
    <location>
        <begin position="23"/>
        <end position="92"/>
    </location>
</feature>
<dbReference type="InterPro" id="IPR012341">
    <property type="entry name" value="6hp_glycosidase-like_sf"/>
</dbReference>
<dbReference type="SUPFAM" id="SSF48208">
    <property type="entry name" value="Six-hairpin glycosidases"/>
    <property type="match status" value="1"/>
</dbReference>
<dbReference type="AlphaFoldDB" id="A0A090V8L3"/>
<evidence type="ECO:0000259" key="1">
    <source>
        <dbReference type="Pfam" id="PF00723"/>
    </source>
</evidence>
<evidence type="ECO:0000313" key="4">
    <source>
        <dbReference type="Proteomes" id="UP000029462"/>
    </source>
</evidence>
<dbReference type="PANTHER" id="PTHR31616">
    <property type="entry name" value="TREHALASE"/>
    <property type="match status" value="1"/>
</dbReference>